<proteinExistence type="predicted"/>
<organism evidence="3 4">
    <name type="scientific">Virgisporangium aliadipatigenens</name>
    <dbReference type="NCBI Taxonomy" id="741659"/>
    <lineage>
        <taxon>Bacteria</taxon>
        <taxon>Bacillati</taxon>
        <taxon>Actinomycetota</taxon>
        <taxon>Actinomycetes</taxon>
        <taxon>Micromonosporales</taxon>
        <taxon>Micromonosporaceae</taxon>
        <taxon>Virgisporangium</taxon>
    </lineage>
</organism>
<evidence type="ECO:0000313" key="4">
    <source>
        <dbReference type="Proteomes" id="UP000619260"/>
    </source>
</evidence>
<feature type="compositionally biased region" description="Gly residues" evidence="1">
    <location>
        <begin position="411"/>
        <end position="424"/>
    </location>
</feature>
<feature type="region of interest" description="Disordered" evidence="1">
    <location>
        <begin position="1501"/>
        <end position="1522"/>
    </location>
</feature>
<feature type="compositionally biased region" description="Gly residues" evidence="1">
    <location>
        <begin position="197"/>
        <end position="215"/>
    </location>
</feature>
<reference evidence="3" key="1">
    <citation type="submission" date="2021-01" db="EMBL/GenBank/DDBJ databases">
        <title>Whole genome shotgun sequence of Virgisporangium aliadipatigenens NBRC 105644.</title>
        <authorList>
            <person name="Komaki H."/>
            <person name="Tamura T."/>
        </authorList>
    </citation>
    <scope>NUCLEOTIDE SEQUENCE</scope>
    <source>
        <strain evidence="3">NBRC 105644</strain>
    </source>
</reference>
<feature type="compositionally biased region" description="Gly residues" evidence="1">
    <location>
        <begin position="327"/>
        <end position="360"/>
    </location>
</feature>
<feature type="compositionally biased region" description="Basic and acidic residues" evidence="1">
    <location>
        <begin position="516"/>
        <end position="537"/>
    </location>
</feature>
<comment type="caution">
    <text evidence="3">The sequence shown here is derived from an EMBL/GenBank/DDBJ whole genome shotgun (WGS) entry which is preliminary data.</text>
</comment>
<keyword evidence="2" id="KW-0732">Signal</keyword>
<accession>A0A8J3YQ05</accession>
<feature type="region of interest" description="Disordered" evidence="1">
    <location>
        <begin position="1067"/>
        <end position="1096"/>
    </location>
</feature>
<feature type="compositionally biased region" description="Low complexity" evidence="1">
    <location>
        <begin position="1666"/>
        <end position="1683"/>
    </location>
</feature>
<feature type="compositionally biased region" description="Low complexity" evidence="1">
    <location>
        <begin position="216"/>
        <end position="227"/>
    </location>
</feature>
<feature type="region of interest" description="Disordered" evidence="1">
    <location>
        <begin position="1442"/>
        <end position="1486"/>
    </location>
</feature>
<feature type="compositionally biased region" description="Low complexity" evidence="1">
    <location>
        <begin position="293"/>
        <end position="319"/>
    </location>
</feature>
<evidence type="ECO:0000256" key="2">
    <source>
        <dbReference type="SAM" id="SignalP"/>
    </source>
</evidence>
<protein>
    <submittedName>
        <fullName evidence="3">Uncharacterized protein</fullName>
    </submittedName>
</protein>
<feature type="region of interest" description="Disordered" evidence="1">
    <location>
        <begin position="1596"/>
        <end position="1635"/>
    </location>
</feature>
<feature type="compositionally biased region" description="Gly residues" evidence="1">
    <location>
        <begin position="368"/>
        <end position="401"/>
    </location>
</feature>
<feature type="compositionally biased region" description="Pro residues" evidence="1">
    <location>
        <begin position="1367"/>
        <end position="1383"/>
    </location>
</feature>
<sequence>MDSRVRRRVLSVALLALLLVPFWPAGAVHAAPDTGKYYIVGEPVGAQREYLFGIAVRTLKNGNRYREIFDLNADRVQPDGGILTDAMDLRPGWILALPPDASGPGVKVGPIPPYTPSSVPSQAASRPPAQSPAPDAKASADDIASETMIIRVGATVLTVVLFALALLVLRRPRRPAAATAGGRSRGSGPTSPRKPSGGSGGFGRPGGAGGAGGPGAPRRPARTAAVPEEYDGVERDALSLMPRGGADAPDAGSDSSGPGSGGQRPGARAPQGFGRGRDGFGRDESVRGGFAEGGESADGSASGDGSSSDGSFAGGSSADGADREGASSGGVGFRGGASRGGSRSGGAASGDGAGSGGGAGSDVAASGGEPGSGGPSSGGGSASGSGSGGFGSGGFTSGGSLRGSAAELGGWSTGGLSGPIGRGPGRAIPHSAEDDPRQAGAPGRSSGVGRSGESGGSVDPARHDDPSGADGHADDRRGERGRGGSSPRGGRRDADGRDDAWSDDPDDRYGGPGPDDEFRGTRAHGSDGDDSAAHADSRGGFAGVGPRGAGRPDDDTTVGDGDSDGAFGGSDPHGAGRRDGDVSAGVGGSRGGGPPGAGWRDRDESVGGGDSRGAFAGGGPHGAGGRDDAAGDGEPWGEWPADGSADDADPDAGGARSNGHGVEPSGPAGRPPATAQRAAVLGDGDGWEEDRSVPDDGTRPVADFRGAAPDLRAELSTVDGPIRVRLTGIGGDATDPPYAWVADGEQPPAAQFPVVLGARGPWSLRVDLSRAPDVVTMAGDPETCKRHLIAIVRRLMTDGVPVTVVGDVLGPVPPAGCVRVAEFGPPPGGDRGVVIAESPNEAELAVARDLLAATGNVPLLIGAVMPARWNLAVPSVAGPAAGTHSNAHEPAAARIPEQAPAVSAVTPLPEPAPVGLSQDPAAALAHGTPEVDTSGSSHVDASGSSSADSSGLSPGDAPDPSSAPAPSAADVSDQPAVVETTEADAGAPGPVSVDGSDGSASREVDRADVGLSGGVPADAPDGPAFIEDDPLVSGERPTHGADRVVAEAPDAAVAQTEVGSAAHVVDGMPEAPADAGDQLSEHGVDRADSAADHVAPAGAEPSGVVAAWSTESSAWAQEHAAPGFDTGVPAEHAEAVSAQPWVADAGAVQSWAGGAGSGQPIVGGSAEAGAAWQRVVGQEHADAGRTWAAGHADAVPVQPWSGDQAEAGVAPSWAGHEDAGVAQPVAGHHGAASAAAWVASEADAGVAPPGGPGDAGQLWPAGQGEGASAQHWPAGRVEGDSGASWSVGHADGVSGRPGVGGPVGAPAQVSGSGSMWSGPPRTHVPPSPTHDSWAQNAAPVPEGQAQWQEPDPDPYAVPSTYGSDPYAVPPPYDASAQPWPPGQAPVVPAQHRGPVPSAPEHDANAHPWVQGQTPTAPAQDHVPVADLHQWAQGHAFPAPAPQWAEGQVPASSAAEAPSHHWMHGQAPYGHGPQWTAEPGVGAAAQGQVPEVPVDQWASDQVPYGHAPQWTPGQGSAPEVPAQQWEQSWVPADAGHHGTPDPTAGGPSGYYGVHGSAAGVPQAASGGVPVPQQAGPYGSAPRVVPVPVGEAPVPRPVPGQGGPVRQPVPVPGQGGPVRQPVPVESGPQPGAPVPIAYEPVATPVPVGGDGGVQHVPAARVSSVGSYTAGPATPADGTSAAAARRAGSRGFGDTVQQSDGAGDIGEDRDG</sequence>
<feature type="signal peptide" evidence="2">
    <location>
        <begin position="1"/>
        <end position="30"/>
    </location>
</feature>
<dbReference type="Proteomes" id="UP000619260">
    <property type="component" value="Unassembled WGS sequence"/>
</dbReference>
<feature type="region of interest" description="Disordered" evidence="1">
    <location>
        <begin position="106"/>
        <end position="139"/>
    </location>
</feature>
<feature type="chain" id="PRO_5035201761" evidence="2">
    <location>
        <begin position="31"/>
        <end position="1708"/>
    </location>
</feature>
<gene>
    <name evidence="3" type="ORF">Val02_64450</name>
</gene>
<feature type="compositionally biased region" description="Low complexity" evidence="1">
    <location>
        <begin position="116"/>
        <end position="137"/>
    </location>
</feature>
<feature type="region of interest" description="Disordered" evidence="1">
    <location>
        <begin position="174"/>
        <end position="705"/>
    </location>
</feature>
<feature type="compositionally biased region" description="Low complexity" evidence="1">
    <location>
        <begin position="934"/>
        <end position="976"/>
    </location>
</feature>
<feature type="region of interest" description="Disordered" evidence="1">
    <location>
        <begin position="905"/>
        <end position="1037"/>
    </location>
</feature>
<feature type="compositionally biased region" description="Basic and acidic residues" evidence="1">
    <location>
        <begin position="1079"/>
        <end position="1091"/>
    </location>
</feature>
<feature type="compositionally biased region" description="Basic and acidic residues" evidence="1">
    <location>
        <begin position="275"/>
        <end position="286"/>
    </location>
</feature>
<feature type="compositionally biased region" description="Gly residues" evidence="1">
    <location>
        <begin position="606"/>
        <end position="623"/>
    </location>
</feature>
<evidence type="ECO:0000256" key="1">
    <source>
        <dbReference type="SAM" id="MobiDB-lite"/>
    </source>
</evidence>
<evidence type="ECO:0000313" key="3">
    <source>
        <dbReference type="EMBL" id="GIJ49559.1"/>
    </source>
</evidence>
<feature type="compositionally biased region" description="Gly residues" evidence="1">
    <location>
        <begin position="585"/>
        <end position="596"/>
    </location>
</feature>
<feature type="compositionally biased region" description="Low complexity" evidence="1">
    <location>
        <begin position="242"/>
        <end position="257"/>
    </location>
</feature>
<feature type="region of interest" description="Disordered" evidence="1">
    <location>
        <begin position="1663"/>
        <end position="1708"/>
    </location>
</feature>
<feature type="region of interest" description="Disordered" evidence="1">
    <location>
        <begin position="1243"/>
        <end position="1384"/>
    </location>
</feature>
<dbReference type="EMBL" id="BOPF01000028">
    <property type="protein sequence ID" value="GIJ49559.1"/>
    <property type="molecule type" value="Genomic_DNA"/>
</dbReference>
<dbReference type="RefSeq" id="WP_203903022.1">
    <property type="nucleotide sequence ID" value="NZ_BOPF01000028.1"/>
</dbReference>
<keyword evidence="4" id="KW-1185">Reference proteome</keyword>
<feature type="compositionally biased region" description="Basic and acidic residues" evidence="1">
    <location>
        <begin position="460"/>
        <end position="482"/>
    </location>
</feature>
<feature type="compositionally biased region" description="Low complexity" evidence="1">
    <location>
        <begin position="174"/>
        <end position="196"/>
    </location>
</feature>
<name>A0A8J3YQ05_9ACTN</name>
<feature type="compositionally biased region" description="Basic and acidic residues" evidence="1">
    <location>
        <begin position="689"/>
        <end position="698"/>
    </location>
</feature>
<feature type="compositionally biased region" description="Basic and acidic residues" evidence="1">
    <location>
        <begin position="490"/>
        <end position="500"/>
    </location>
</feature>